<dbReference type="InterPro" id="IPR047655">
    <property type="entry name" value="Transpos_IS630-like"/>
</dbReference>
<keyword evidence="3" id="KW-1185">Reference proteome</keyword>
<dbReference type="InterPro" id="IPR009057">
    <property type="entry name" value="Homeodomain-like_sf"/>
</dbReference>
<accession>A0ABU7J9Z0</accession>
<dbReference type="Gene3D" id="3.30.420.10">
    <property type="entry name" value="Ribonuclease H-like superfamily/Ribonuclease H"/>
    <property type="match status" value="1"/>
</dbReference>
<dbReference type="Pfam" id="PF13565">
    <property type="entry name" value="HTH_32"/>
    <property type="match status" value="1"/>
</dbReference>
<evidence type="ECO:0000313" key="3">
    <source>
        <dbReference type="Proteomes" id="UP001336314"/>
    </source>
</evidence>
<organism evidence="2 3">
    <name type="scientific">Alkalimonas cellulosilytica</name>
    <dbReference type="NCBI Taxonomy" id="3058395"/>
    <lineage>
        <taxon>Bacteria</taxon>
        <taxon>Pseudomonadati</taxon>
        <taxon>Pseudomonadota</taxon>
        <taxon>Gammaproteobacteria</taxon>
        <taxon>Alkalimonas</taxon>
    </lineage>
</organism>
<feature type="domain" description="Tc1-like transposase DDE" evidence="1">
    <location>
        <begin position="177"/>
        <end position="319"/>
    </location>
</feature>
<dbReference type="Proteomes" id="UP001336314">
    <property type="component" value="Unassembled WGS sequence"/>
</dbReference>
<dbReference type="RefSeq" id="WP_330130078.1">
    <property type="nucleotide sequence ID" value="NZ_JAUHLI010000020.1"/>
</dbReference>
<dbReference type="NCBIfam" id="NF033545">
    <property type="entry name" value="transpos_IS630"/>
    <property type="match status" value="1"/>
</dbReference>
<dbReference type="Pfam" id="PF13358">
    <property type="entry name" value="DDE_3"/>
    <property type="match status" value="1"/>
</dbReference>
<name>A0ABU7J9Z0_9GAMM</name>
<evidence type="ECO:0000259" key="1">
    <source>
        <dbReference type="Pfam" id="PF13358"/>
    </source>
</evidence>
<dbReference type="EMBL" id="JAUHLI010000020">
    <property type="protein sequence ID" value="MEE2003030.1"/>
    <property type="molecule type" value="Genomic_DNA"/>
</dbReference>
<dbReference type="SUPFAM" id="SSF46689">
    <property type="entry name" value="Homeodomain-like"/>
    <property type="match status" value="1"/>
</dbReference>
<comment type="caution">
    <text evidence="2">The sequence shown here is derived from an EMBL/GenBank/DDBJ whole genome shotgun (WGS) entry which is preliminary data.</text>
</comment>
<gene>
    <name evidence="2" type="ORF">QWY20_16345</name>
</gene>
<proteinExistence type="predicted"/>
<evidence type="ECO:0000313" key="2">
    <source>
        <dbReference type="EMBL" id="MEE2003030.1"/>
    </source>
</evidence>
<dbReference type="InterPro" id="IPR038717">
    <property type="entry name" value="Tc1-like_DDE_dom"/>
</dbReference>
<dbReference type="InterPro" id="IPR036397">
    <property type="entry name" value="RNaseH_sf"/>
</dbReference>
<protein>
    <submittedName>
        <fullName evidence="2">IS630 family transposase</fullName>
    </submittedName>
</protein>
<reference evidence="2 3" key="1">
    <citation type="submission" date="2023-07" db="EMBL/GenBank/DDBJ databases">
        <title>Alkalimonas sp., MEB108 novel, alkaliphilic bacterium isolated from Lonar Lake, India.</title>
        <authorList>
            <person name="Joshi A."/>
            <person name="Thite S."/>
        </authorList>
    </citation>
    <scope>NUCLEOTIDE SEQUENCE [LARGE SCALE GENOMIC DNA]</scope>
    <source>
        <strain evidence="2 3">MEB108</strain>
    </source>
</reference>
<sequence length="346" mass="39317">MNKIAFLHGAETRRLKKIIHKTRDKDLCRRATAVLLVLKGKAKSEVARLLQAGRSSVIRWVKWYESAGIDGLISKRTGRPPVQPKGLLIDVLKLLIARKPRDLGYQRSRWSTELLSLVIKRALGLVVHSSTIRRLLPKSGIVWRRAAPTLRIKDPAKAEKMAAIYEALANCSADHPVFYEDEVDIHLNPKIGADWGYKGKQRLVVTPGQNKKHYLAGALHSKTGQISYVGSTSKSSELFISLMEKLKRQYRRAKTITLVVDNYIIHKSKKTAAWLRKNPKFVLLFQPVYSPWVNKIEKLWHALHETITRNHCCKTMDSLLEQVEHFMDNAAPFPGGGHGLQRVYQS</sequence>